<sequence length="242" mass="26187">MPLVFSPPPRLTHEPDEFSTGSAQEQRPACHSRSPNAPRLPRAAPRIGAAVGAAVLLLSACTAGPEEHTLATPTAATPTDTAEAVPEYTTDLQLSEEEKKAVDASLIALNGFVETTNDVYGAGGSGAEKFDKVSKDVVLVKSKNESDELASSNTRMHGEFRISEIGVNEVDLRSDDGTQIPFVSILACVPTNEYYFAAKEARSNQTESADSETKTFQFVVSNYESEWFVSEQYLWSESCESK</sequence>
<gene>
    <name evidence="2" type="ORF">GCM10023167_23570</name>
</gene>
<reference evidence="3" key="1">
    <citation type="journal article" date="2019" name="Int. J. Syst. Evol. Microbiol.">
        <title>The Global Catalogue of Microorganisms (GCM) 10K type strain sequencing project: providing services to taxonomists for standard genome sequencing and annotation.</title>
        <authorList>
            <consortium name="The Broad Institute Genomics Platform"/>
            <consortium name="The Broad Institute Genome Sequencing Center for Infectious Disease"/>
            <person name="Wu L."/>
            <person name="Ma J."/>
        </authorList>
    </citation>
    <scope>NUCLEOTIDE SEQUENCE [LARGE SCALE GENOMIC DNA]</scope>
    <source>
        <strain evidence="3">JCM 17808</strain>
    </source>
</reference>
<evidence type="ECO:0000313" key="2">
    <source>
        <dbReference type="EMBL" id="GAA4393980.1"/>
    </source>
</evidence>
<protein>
    <recommendedName>
        <fullName evidence="4">Lipoprotein</fullName>
    </recommendedName>
</protein>
<dbReference type="Proteomes" id="UP001500642">
    <property type="component" value="Unassembled WGS sequence"/>
</dbReference>
<evidence type="ECO:0008006" key="4">
    <source>
        <dbReference type="Google" id="ProtNLM"/>
    </source>
</evidence>
<evidence type="ECO:0000313" key="3">
    <source>
        <dbReference type="Proteomes" id="UP001500642"/>
    </source>
</evidence>
<proteinExistence type="predicted"/>
<keyword evidence="3" id="KW-1185">Reference proteome</keyword>
<accession>A0ABP8JPW1</accession>
<organism evidence="2 3">
    <name type="scientific">Brevibacterium pityocampae</name>
    <dbReference type="NCBI Taxonomy" id="506594"/>
    <lineage>
        <taxon>Bacteria</taxon>
        <taxon>Bacillati</taxon>
        <taxon>Actinomycetota</taxon>
        <taxon>Actinomycetes</taxon>
        <taxon>Micrococcales</taxon>
        <taxon>Brevibacteriaceae</taxon>
        <taxon>Brevibacterium</taxon>
    </lineage>
</organism>
<feature type="region of interest" description="Disordered" evidence="1">
    <location>
        <begin position="1"/>
        <end position="43"/>
    </location>
</feature>
<feature type="compositionally biased region" description="Pro residues" evidence="1">
    <location>
        <begin position="1"/>
        <end position="10"/>
    </location>
</feature>
<dbReference type="EMBL" id="BAABGL010000018">
    <property type="protein sequence ID" value="GAA4393980.1"/>
    <property type="molecule type" value="Genomic_DNA"/>
</dbReference>
<evidence type="ECO:0000256" key="1">
    <source>
        <dbReference type="SAM" id="MobiDB-lite"/>
    </source>
</evidence>
<dbReference type="RefSeq" id="WP_345032327.1">
    <property type="nucleotide sequence ID" value="NZ_BAABGL010000018.1"/>
</dbReference>
<comment type="caution">
    <text evidence="2">The sequence shown here is derived from an EMBL/GenBank/DDBJ whole genome shotgun (WGS) entry which is preliminary data.</text>
</comment>
<feature type="compositionally biased region" description="Low complexity" evidence="1">
    <location>
        <begin position="33"/>
        <end position="43"/>
    </location>
</feature>
<name>A0ABP8JPW1_9MICO</name>